<accession>A0A0V0HIK7</accession>
<organism evidence="1">
    <name type="scientific">Solanum chacoense</name>
    <name type="common">Chaco potato</name>
    <dbReference type="NCBI Taxonomy" id="4108"/>
    <lineage>
        <taxon>Eukaryota</taxon>
        <taxon>Viridiplantae</taxon>
        <taxon>Streptophyta</taxon>
        <taxon>Embryophyta</taxon>
        <taxon>Tracheophyta</taxon>
        <taxon>Spermatophyta</taxon>
        <taxon>Magnoliopsida</taxon>
        <taxon>eudicotyledons</taxon>
        <taxon>Gunneridae</taxon>
        <taxon>Pentapetalae</taxon>
        <taxon>asterids</taxon>
        <taxon>lamiids</taxon>
        <taxon>Solanales</taxon>
        <taxon>Solanaceae</taxon>
        <taxon>Solanoideae</taxon>
        <taxon>Solaneae</taxon>
        <taxon>Solanum</taxon>
    </lineage>
</organism>
<name>A0A0V0HIK7_SOLCH</name>
<proteinExistence type="predicted"/>
<reference evidence="1" key="1">
    <citation type="submission" date="2015-12" db="EMBL/GenBank/DDBJ databases">
        <title>Gene expression during late stages of embryo sac development: a critical building block for successful pollen-pistil interactions.</title>
        <authorList>
            <person name="Liu Y."/>
            <person name="Joly V."/>
            <person name="Sabar M."/>
            <person name="Matton D.P."/>
        </authorList>
    </citation>
    <scope>NUCLEOTIDE SEQUENCE</scope>
</reference>
<protein>
    <submittedName>
        <fullName evidence="1">Putative ovule protein</fullName>
    </submittedName>
</protein>
<sequence>MDLPLLPHRLSIYTAVDELQLISSLPSKSSGATPKFSNSRKQEVTTTISFSWPISQKLADSVIENQVQCNQ</sequence>
<dbReference type="EMBL" id="GEDG01020140">
    <property type="protein sequence ID" value="JAP19366.1"/>
    <property type="molecule type" value="Transcribed_RNA"/>
</dbReference>
<evidence type="ECO:0000313" key="1">
    <source>
        <dbReference type="EMBL" id="JAP19366.1"/>
    </source>
</evidence>
<dbReference type="AlphaFoldDB" id="A0A0V0HIK7"/>